<dbReference type="EMBL" id="ANHY01000020">
    <property type="protein sequence ID" value="EKV27273.1"/>
    <property type="molecule type" value="Genomic_DNA"/>
</dbReference>
<feature type="binding site" evidence="6 8">
    <location>
        <begin position="21"/>
        <end position="22"/>
    </location>
    <ligand>
        <name>substrate</name>
    </ligand>
</feature>
<dbReference type="HAMAP" id="MF_01039">
    <property type="entry name" value="PGAM_GpmA"/>
    <property type="match status" value="1"/>
</dbReference>
<comment type="subunit">
    <text evidence="6">Homodimer.</text>
</comment>
<dbReference type="GO" id="GO:0006094">
    <property type="term" value="P:gluconeogenesis"/>
    <property type="evidence" value="ECO:0007669"/>
    <property type="project" value="UniProtKB-UniRule"/>
</dbReference>
<name>K9H9I3_9PROT</name>
<accession>K9H9I3</accession>
<protein>
    <recommendedName>
        <fullName evidence="6 10">2,3-bisphosphoglycerate-dependent phosphoglycerate mutase</fullName>
        <shortName evidence="6">BPG-dependent PGAM</shortName>
        <shortName evidence="6">PGAM</shortName>
        <shortName evidence="6">Phosphoglyceromutase</shortName>
        <shortName evidence="6">dPGM</shortName>
        <ecNumber evidence="6 10">5.4.2.11</ecNumber>
    </recommendedName>
</protein>
<dbReference type="PROSITE" id="PS00175">
    <property type="entry name" value="PG_MUTASE"/>
    <property type="match status" value="1"/>
</dbReference>
<reference evidence="11 12" key="1">
    <citation type="journal article" date="2013" name="Genome Announc.">
        <title>Draft Genome Sequence of an Alphaproteobacterium, Caenispirillum salinarum AK4(T), Isolated from a Solar Saltern.</title>
        <authorList>
            <person name="Khatri I."/>
            <person name="Singh A."/>
            <person name="Korpole S."/>
            <person name="Pinnaka A.K."/>
            <person name="Subramanian S."/>
        </authorList>
    </citation>
    <scope>NUCLEOTIDE SEQUENCE [LARGE SCALE GENOMIC DNA]</scope>
    <source>
        <strain evidence="11 12">AK4</strain>
    </source>
</reference>
<feature type="active site" description="Tele-phosphohistidine intermediate" evidence="6 7">
    <location>
        <position position="9"/>
    </location>
</feature>
<dbReference type="InterPro" id="IPR029033">
    <property type="entry name" value="His_PPase_superfam"/>
</dbReference>
<dbReference type="AlphaFoldDB" id="K9H9I3"/>
<dbReference type="PATRIC" id="fig|1238182.3.peg.3729"/>
<dbReference type="FunFam" id="3.40.50.1240:FF:000003">
    <property type="entry name" value="2,3-bisphosphoglycerate-dependent phosphoglycerate mutase"/>
    <property type="match status" value="1"/>
</dbReference>
<comment type="catalytic activity">
    <reaction evidence="1 6 10">
        <text>(2R)-2-phosphoglycerate = (2R)-3-phosphoglycerate</text>
        <dbReference type="Rhea" id="RHEA:15901"/>
        <dbReference type="ChEBI" id="CHEBI:58272"/>
        <dbReference type="ChEBI" id="CHEBI:58289"/>
        <dbReference type="EC" id="5.4.2.11"/>
    </reaction>
</comment>
<comment type="pathway">
    <text evidence="6 10">Carbohydrate degradation; glycolysis; pyruvate from D-glyceraldehyde 3-phosphate: step 3/5.</text>
</comment>
<feature type="site" description="Transition state stabilizer" evidence="6 9">
    <location>
        <position position="182"/>
    </location>
</feature>
<evidence type="ECO:0000256" key="1">
    <source>
        <dbReference type="ARBA" id="ARBA00000380"/>
    </source>
</evidence>
<feature type="binding site" evidence="6 8">
    <location>
        <position position="98"/>
    </location>
    <ligand>
        <name>substrate</name>
    </ligand>
</feature>
<evidence type="ECO:0000313" key="12">
    <source>
        <dbReference type="Proteomes" id="UP000009881"/>
    </source>
</evidence>
<dbReference type="PANTHER" id="PTHR11931">
    <property type="entry name" value="PHOSPHOGLYCERATE MUTASE"/>
    <property type="match status" value="1"/>
</dbReference>
<dbReference type="NCBIfam" id="NF010713">
    <property type="entry name" value="PRK14115.1"/>
    <property type="match status" value="1"/>
</dbReference>
<organism evidence="11 12">
    <name type="scientific">Caenispirillum salinarum AK4</name>
    <dbReference type="NCBI Taxonomy" id="1238182"/>
    <lineage>
        <taxon>Bacteria</taxon>
        <taxon>Pseudomonadati</taxon>
        <taxon>Pseudomonadota</taxon>
        <taxon>Alphaproteobacteria</taxon>
        <taxon>Rhodospirillales</taxon>
        <taxon>Novispirillaceae</taxon>
        <taxon>Caenispirillum</taxon>
    </lineage>
</organism>
<dbReference type="Proteomes" id="UP000009881">
    <property type="component" value="Unassembled WGS sequence"/>
</dbReference>
<keyword evidence="3 6" id="KW-0312">Gluconeogenesis</keyword>
<dbReference type="InterPro" id="IPR001345">
    <property type="entry name" value="PG/BPGM_mutase_AS"/>
</dbReference>
<dbReference type="UniPathway" id="UPA00109">
    <property type="reaction ID" value="UER00186"/>
</dbReference>
<dbReference type="EC" id="5.4.2.11" evidence="6 10"/>
<dbReference type="eggNOG" id="COG0588">
    <property type="taxonomic scope" value="Bacteria"/>
</dbReference>
<dbReference type="SUPFAM" id="SSF53254">
    <property type="entry name" value="Phosphoglycerate mutase-like"/>
    <property type="match status" value="1"/>
</dbReference>
<dbReference type="SMART" id="SM00855">
    <property type="entry name" value="PGAM"/>
    <property type="match status" value="1"/>
</dbReference>
<keyword evidence="12" id="KW-1185">Reference proteome</keyword>
<evidence type="ECO:0000256" key="7">
    <source>
        <dbReference type="PIRSR" id="PIRSR613078-1"/>
    </source>
</evidence>
<evidence type="ECO:0000256" key="4">
    <source>
        <dbReference type="ARBA" id="ARBA00023152"/>
    </source>
</evidence>
<keyword evidence="4 6" id="KW-0324">Glycolysis</keyword>
<feature type="binding site" evidence="6 8">
    <location>
        <begin position="183"/>
        <end position="184"/>
    </location>
    <ligand>
        <name>substrate</name>
    </ligand>
</feature>
<proteinExistence type="inferred from homology"/>
<dbReference type="RefSeq" id="WP_009542171.1">
    <property type="nucleotide sequence ID" value="NZ_ANHY01000020.1"/>
</dbReference>
<dbReference type="Gene3D" id="3.40.50.1240">
    <property type="entry name" value="Phosphoglycerate mutase-like"/>
    <property type="match status" value="1"/>
</dbReference>
<dbReference type="InterPro" id="IPR013078">
    <property type="entry name" value="His_Pase_superF_clade-1"/>
</dbReference>
<sequence length="242" mass="27452">MPRLILLRHGESVWNKKNLFTGWTDVDLTEDGRKQGWAAGEALAAEDIRPTVCFTSVLTRAIRTLWLTLDAMNRMWLPVTRDWRLNERHYGALQGLNKDEKAKEVGEEQVHIWRRSYDVPPPELHPDDERAPHHEERYKAVPQNSLPLTECLKDTVDRCMPFWHGPIASALKGGETVLISAHGNSLRGIAMELDSVPPDVIPHVEFPYAVPLVYELDEDLKPVESRYVGGSHKTPAQVKAEA</sequence>
<dbReference type="OrthoDB" id="9781415at2"/>
<keyword evidence="5 6" id="KW-0413">Isomerase</keyword>
<feature type="active site" description="Proton donor/acceptor" evidence="6 7">
    <location>
        <position position="87"/>
    </location>
</feature>
<dbReference type="GO" id="GO:0006096">
    <property type="term" value="P:glycolytic process"/>
    <property type="evidence" value="ECO:0007669"/>
    <property type="project" value="UniProtKB-UniRule"/>
</dbReference>
<evidence type="ECO:0000256" key="6">
    <source>
        <dbReference type="HAMAP-Rule" id="MF_01039"/>
    </source>
</evidence>
<gene>
    <name evidence="6" type="primary">gpmA</name>
    <name evidence="11" type="ORF">C882_1775</name>
</gene>
<feature type="binding site" evidence="6 8">
    <location>
        <begin position="114"/>
        <end position="115"/>
    </location>
    <ligand>
        <name>substrate</name>
    </ligand>
</feature>
<evidence type="ECO:0000256" key="5">
    <source>
        <dbReference type="ARBA" id="ARBA00023235"/>
    </source>
</evidence>
<feature type="binding site" evidence="6 8">
    <location>
        <begin position="8"/>
        <end position="15"/>
    </location>
    <ligand>
        <name>substrate</name>
    </ligand>
</feature>
<dbReference type="GO" id="GO:0004619">
    <property type="term" value="F:phosphoglycerate mutase activity"/>
    <property type="evidence" value="ECO:0007669"/>
    <property type="project" value="UniProtKB-UniRule"/>
</dbReference>
<comment type="function">
    <text evidence="6 10">Catalyzes the interconversion of 2-phosphoglycerate and 3-phosphoglycerate.</text>
</comment>
<dbReference type="Pfam" id="PF00300">
    <property type="entry name" value="His_Phos_1"/>
    <property type="match status" value="1"/>
</dbReference>
<feature type="binding site" evidence="6 8">
    <location>
        <begin position="87"/>
        <end position="90"/>
    </location>
    <ligand>
        <name>substrate</name>
    </ligand>
</feature>
<dbReference type="STRING" id="1238182.C882_1775"/>
<evidence type="ECO:0000256" key="10">
    <source>
        <dbReference type="RuleBase" id="RU004512"/>
    </source>
</evidence>
<evidence type="ECO:0000256" key="3">
    <source>
        <dbReference type="ARBA" id="ARBA00022432"/>
    </source>
</evidence>
<evidence type="ECO:0000313" key="11">
    <source>
        <dbReference type="EMBL" id="EKV27273.1"/>
    </source>
</evidence>
<comment type="caution">
    <text evidence="11">The sequence shown here is derived from an EMBL/GenBank/DDBJ whole genome shotgun (WGS) entry which is preliminary data.</text>
</comment>
<dbReference type="InterPro" id="IPR005952">
    <property type="entry name" value="Phosphogly_mut1"/>
</dbReference>
<feature type="binding site" evidence="6 8">
    <location>
        <position position="60"/>
    </location>
    <ligand>
        <name>substrate</name>
    </ligand>
</feature>
<dbReference type="CDD" id="cd07067">
    <property type="entry name" value="HP_PGM_like"/>
    <property type="match status" value="1"/>
</dbReference>
<evidence type="ECO:0000256" key="2">
    <source>
        <dbReference type="ARBA" id="ARBA00006717"/>
    </source>
</evidence>
<evidence type="ECO:0000256" key="8">
    <source>
        <dbReference type="PIRSR" id="PIRSR613078-2"/>
    </source>
</evidence>
<evidence type="ECO:0000256" key="9">
    <source>
        <dbReference type="PIRSR" id="PIRSR613078-3"/>
    </source>
</evidence>
<comment type="similarity">
    <text evidence="2 6">Belongs to the phosphoglycerate mutase family. BPG-dependent PGAM subfamily.</text>
</comment>
<dbReference type="NCBIfam" id="TIGR01258">
    <property type="entry name" value="pgm_1"/>
    <property type="match status" value="1"/>
</dbReference>